<feature type="region of interest" description="Disordered" evidence="1">
    <location>
        <begin position="92"/>
        <end position="114"/>
    </location>
</feature>
<evidence type="ECO:0000256" key="1">
    <source>
        <dbReference type="SAM" id="MobiDB-lite"/>
    </source>
</evidence>
<dbReference type="EMBL" id="CAJNJA010013317">
    <property type="protein sequence ID" value="CAE7318272.1"/>
    <property type="molecule type" value="Genomic_DNA"/>
</dbReference>
<keyword evidence="3" id="KW-1185">Reference proteome</keyword>
<feature type="region of interest" description="Disordered" evidence="1">
    <location>
        <begin position="213"/>
        <end position="250"/>
    </location>
</feature>
<protein>
    <submittedName>
        <fullName evidence="2">Uncharacterized protein</fullName>
    </submittedName>
</protein>
<comment type="caution">
    <text evidence="2">The sequence shown here is derived from an EMBL/GenBank/DDBJ whole genome shotgun (WGS) entry which is preliminary data.</text>
</comment>
<dbReference type="OrthoDB" id="448461at2759"/>
<proteinExistence type="predicted"/>
<sequence>MTDLLDRPIPHPCPRKLHHPGENCRCAERLKLLVPHGHSRSADLGSVHCARLQNLKWRLTARCFRESSAELRLPASLRNLADDHKGDAACKSLRPLSPDKKRPARSVIHRRGRMSARAGSPEVIDFAFASPGSSGSSAKSCRTPRCVKFNEALNCEVPVLAVKAHGHEEKMFPRILSSVDVTGKKEMLARRNLRAMTQNHRSSGAQRIDLRGEDTVGSCCSPPSPLLPSAPTVSSELPSPPLPSPPRPLP</sequence>
<evidence type="ECO:0000313" key="2">
    <source>
        <dbReference type="EMBL" id="CAE7318272.1"/>
    </source>
</evidence>
<gene>
    <name evidence="2" type="ORF">SNEC2469_LOCUS7959</name>
</gene>
<dbReference type="Proteomes" id="UP000601435">
    <property type="component" value="Unassembled WGS sequence"/>
</dbReference>
<accession>A0A812NQL7</accession>
<name>A0A812NQL7_9DINO</name>
<feature type="compositionally biased region" description="Basic residues" evidence="1">
    <location>
        <begin position="102"/>
        <end position="114"/>
    </location>
</feature>
<reference evidence="2" key="1">
    <citation type="submission" date="2021-02" db="EMBL/GenBank/DDBJ databases">
        <authorList>
            <person name="Dougan E. K."/>
            <person name="Rhodes N."/>
            <person name="Thang M."/>
            <person name="Chan C."/>
        </authorList>
    </citation>
    <scope>NUCLEOTIDE SEQUENCE</scope>
</reference>
<dbReference type="AlphaFoldDB" id="A0A812NQL7"/>
<evidence type="ECO:0000313" key="3">
    <source>
        <dbReference type="Proteomes" id="UP000601435"/>
    </source>
</evidence>
<feature type="compositionally biased region" description="Pro residues" evidence="1">
    <location>
        <begin position="238"/>
        <end position="250"/>
    </location>
</feature>
<organism evidence="2 3">
    <name type="scientific">Symbiodinium necroappetens</name>
    <dbReference type="NCBI Taxonomy" id="1628268"/>
    <lineage>
        <taxon>Eukaryota</taxon>
        <taxon>Sar</taxon>
        <taxon>Alveolata</taxon>
        <taxon>Dinophyceae</taxon>
        <taxon>Suessiales</taxon>
        <taxon>Symbiodiniaceae</taxon>
        <taxon>Symbiodinium</taxon>
    </lineage>
</organism>